<dbReference type="Pfam" id="PF00795">
    <property type="entry name" value="CN_hydrolase"/>
    <property type="match status" value="1"/>
</dbReference>
<dbReference type="PANTHER" id="PTHR23090">
    <property type="entry name" value="NH 3 /GLUTAMINE-DEPENDENT NAD + SYNTHETASE"/>
    <property type="match status" value="1"/>
</dbReference>
<dbReference type="GO" id="GO:0003952">
    <property type="term" value="F:NAD+ synthase (glutamine-hydrolyzing) activity"/>
    <property type="evidence" value="ECO:0007669"/>
    <property type="project" value="UniProtKB-UniRule"/>
</dbReference>
<feature type="binding site" evidence="7">
    <location>
        <position position="425"/>
    </location>
    <ligand>
        <name>ATP</name>
        <dbReference type="ChEBI" id="CHEBI:30616"/>
    </ligand>
</feature>
<evidence type="ECO:0000256" key="4">
    <source>
        <dbReference type="ARBA" id="ARBA00022741"/>
    </source>
</evidence>
<dbReference type="GO" id="GO:0004359">
    <property type="term" value="F:glutaminase activity"/>
    <property type="evidence" value="ECO:0007669"/>
    <property type="project" value="InterPro"/>
</dbReference>
<feature type="domain" description="CN hydrolase" evidence="10">
    <location>
        <begin position="3"/>
        <end position="245"/>
    </location>
</feature>
<dbReference type="InterPro" id="IPR014445">
    <property type="entry name" value="Gln-dep_NAD_synthase"/>
</dbReference>
<accession>A0A7C1GZ90</accession>
<reference evidence="11" key="1">
    <citation type="journal article" date="2020" name="mSystems">
        <title>Genome- and Community-Level Interaction Insights into Carbon Utilization and Element Cycling Functions of Hydrothermarchaeota in Hydrothermal Sediment.</title>
        <authorList>
            <person name="Zhou Z."/>
            <person name="Liu Y."/>
            <person name="Xu W."/>
            <person name="Pan J."/>
            <person name="Luo Z.H."/>
            <person name="Li M."/>
        </authorList>
    </citation>
    <scope>NUCLEOTIDE SEQUENCE [LARGE SCALE GENOMIC DNA]</scope>
    <source>
        <strain evidence="11">SpSt-1179</strain>
    </source>
</reference>
<dbReference type="InterPro" id="IPR003010">
    <property type="entry name" value="C-N_Hydrolase"/>
</dbReference>
<feature type="binding site" evidence="7">
    <location>
        <position position="117"/>
    </location>
    <ligand>
        <name>L-glutamine</name>
        <dbReference type="ChEBI" id="CHEBI:58359"/>
    </ligand>
</feature>
<dbReference type="InterPro" id="IPR036526">
    <property type="entry name" value="C-N_Hydrolase_sf"/>
</dbReference>
<feature type="binding site" evidence="7">
    <location>
        <position position="430"/>
    </location>
    <ligand>
        <name>deamido-NAD(+)</name>
        <dbReference type="ChEBI" id="CHEBI:58437"/>
        <note>ligand shared between two neighboring subunits</note>
    </ligand>
</feature>
<sequence length="572" mass="63301">MIVRTALAQINTTVGDLEGNKKKIIEAIDRAVAVDSGIVLFPELAVTGYPPEDLLLNTGFLRENLATLNEIALHTARSEIMVVLGFVDFSNEIYNAAAVLNAGEIRAIYRKMSLPNYSVFDERRYFSPGKHPLLVRYGGTRIGINICEDLWVPSGPINDQAIAGANLILNLSASPFTAMRDRTRSSLFLTRAMEYSSTIVYCNLVGGQDDLIFDGRSCVAMPDGRISVGKAFEEDLMVLDIDTDVSTRYNLFEGKRKDYSMQVALEEVSVKPIHGQGPSICPVMKNEELDSRDELIAALELGISDYLKKNGFKKVVLGLSGGMDSSLVAALAARAIGKDNVKGVMMPSRITSEESKRDALELAENLGIEILDIEIDGIMRSVIKTLEPAFFGTSQDVTEENLQARIRGMILMALSNKFGWFVLTTGNKSEMATGYATLYGDMAGGLAVLKDLYKTQVYKIAERINDLEGNSVIPSNVFSKAPSAELREGQKDQDSLPSYEVLDQILRLHIEEGLSAEEIVLEGFDEGTVEYSLRLLRRNEYKRKQCPPGIKVSKRAFGKDWRMPITNHYRNM</sequence>
<name>A0A7C1GZ90_9BACT</name>
<dbReference type="GO" id="GO:0009435">
    <property type="term" value="P:NAD+ biosynthetic process"/>
    <property type="evidence" value="ECO:0007669"/>
    <property type="project" value="UniProtKB-UniRule"/>
</dbReference>
<comment type="similarity">
    <text evidence="2 7 8">In the C-terminal section; belongs to the NAD synthetase family.</text>
</comment>
<keyword evidence="6 7" id="KW-0520">NAD</keyword>
<comment type="pathway">
    <text evidence="1 7 8">Cofactor biosynthesis; NAD(+) biosynthesis; NAD(+) from deamido-NAD(+) (L-Gln route): step 1/1.</text>
</comment>
<feature type="binding site" evidence="7">
    <location>
        <position position="542"/>
    </location>
    <ligand>
        <name>deamido-NAD(+)</name>
        <dbReference type="ChEBI" id="CHEBI:58437"/>
        <note>ligand shared between two neighboring subunits</note>
    </ligand>
</feature>
<dbReference type="Gene3D" id="3.40.50.620">
    <property type="entry name" value="HUPs"/>
    <property type="match status" value="1"/>
</dbReference>
<gene>
    <name evidence="7" type="primary">nadE</name>
    <name evidence="11" type="ORF">ENN47_03695</name>
</gene>
<feature type="binding site" evidence="7">
    <location>
        <begin position="318"/>
        <end position="325"/>
    </location>
    <ligand>
        <name>ATP</name>
        <dbReference type="ChEBI" id="CHEBI:30616"/>
    </ligand>
</feature>
<evidence type="ECO:0000256" key="5">
    <source>
        <dbReference type="ARBA" id="ARBA00022840"/>
    </source>
</evidence>
<dbReference type="NCBIfam" id="NF010588">
    <property type="entry name" value="PRK13981.1"/>
    <property type="match status" value="1"/>
</dbReference>
<dbReference type="CDD" id="cd07570">
    <property type="entry name" value="GAT_Gln-NAD-synth"/>
    <property type="match status" value="1"/>
</dbReference>
<dbReference type="HAMAP" id="MF_02090">
    <property type="entry name" value="NadE_glutamine_dep"/>
    <property type="match status" value="1"/>
</dbReference>
<feature type="binding site" evidence="7">
    <location>
        <position position="401"/>
    </location>
    <ligand>
        <name>deamido-NAD(+)</name>
        <dbReference type="ChEBI" id="CHEBI:58437"/>
        <note>ligand shared between two neighboring subunits</note>
    </ligand>
</feature>
<feature type="binding site" evidence="7">
    <location>
        <position position="174"/>
    </location>
    <ligand>
        <name>L-glutamine</name>
        <dbReference type="ChEBI" id="CHEBI:58359"/>
    </ligand>
</feature>
<dbReference type="NCBIfam" id="TIGR00552">
    <property type="entry name" value="nadE"/>
    <property type="match status" value="1"/>
</dbReference>
<dbReference type="FunFam" id="3.40.50.620:FF:000106">
    <property type="entry name" value="Glutamine-dependent NAD(+) synthetase"/>
    <property type="match status" value="1"/>
</dbReference>
<evidence type="ECO:0000256" key="1">
    <source>
        <dbReference type="ARBA" id="ARBA00005188"/>
    </source>
</evidence>
<dbReference type="PROSITE" id="PS50263">
    <property type="entry name" value="CN_HYDROLASE"/>
    <property type="match status" value="1"/>
</dbReference>
<dbReference type="GO" id="GO:0005524">
    <property type="term" value="F:ATP binding"/>
    <property type="evidence" value="ECO:0007669"/>
    <property type="project" value="UniProtKB-UniRule"/>
</dbReference>
<dbReference type="InterPro" id="IPR014729">
    <property type="entry name" value="Rossmann-like_a/b/a_fold"/>
</dbReference>
<evidence type="ECO:0000256" key="7">
    <source>
        <dbReference type="HAMAP-Rule" id="MF_02090"/>
    </source>
</evidence>
<keyword evidence="5 7" id="KW-0067">ATP-binding</keyword>
<evidence type="ECO:0000256" key="2">
    <source>
        <dbReference type="ARBA" id="ARBA00007145"/>
    </source>
</evidence>
<dbReference type="PIRSF" id="PIRSF006630">
    <property type="entry name" value="NADS_GAT"/>
    <property type="match status" value="1"/>
</dbReference>
<evidence type="ECO:0000259" key="10">
    <source>
        <dbReference type="PROSITE" id="PS50263"/>
    </source>
</evidence>
<dbReference type="PANTHER" id="PTHR23090:SF9">
    <property type="entry name" value="GLUTAMINE-DEPENDENT NAD(+) SYNTHETASE"/>
    <property type="match status" value="1"/>
</dbReference>
<comment type="function">
    <text evidence="7">Catalyzes the ATP-dependent amidation of deamido-NAD to form NAD. Uses L-glutamine as a nitrogen source.</text>
</comment>
<dbReference type="EMBL" id="DSBT01000107">
    <property type="protein sequence ID" value="HDP77284.1"/>
    <property type="molecule type" value="Genomic_DNA"/>
</dbReference>
<comment type="catalytic activity">
    <reaction evidence="7 8">
        <text>deamido-NAD(+) + L-glutamine + ATP + H2O = L-glutamate + AMP + diphosphate + NAD(+) + H(+)</text>
        <dbReference type="Rhea" id="RHEA:24384"/>
        <dbReference type="ChEBI" id="CHEBI:15377"/>
        <dbReference type="ChEBI" id="CHEBI:15378"/>
        <dbReference type="ChEBI" id="CHEBI:29985"/>
        <dbReference type="ChEBI" id="CHEBI:30616"/>
        <dbReference type="ChEBI" id="CHEBI:33019"/>
        <dbReference type="ChEBI" id="CHEBI:57540"/>
        <dbReference type="ChEBI" id="CHEBI:58359"/>
        <dbReference type="ChEBI" id="CHEBI:58437"/>
        <dbReference type="ChEBI" id="CHEBI:456215"/>
        <dbReference type="EC" id="6.3.5.1"/>
    </reaction>
</comment>
<dbReference type="CDD" id="cd00553">
    <property type="entry name" value="NAD_synthase"/>
    <property type="match status" value="1"/>
</dbReference>
<dbReference type="InterPro" id="IPR022310">
    <property type="entry name" value="NAD/GMP_synthase"/>
</dbReference>
<dbReference type="SUPFAM" id="SSF52402">
    <property type="entry name" value="Adenine nucleotide alpha hydrolases-like"/>
    <property type="match status" value="1"/>
</dbReference>
<evidence type="ECO:0000313" key="11">
    <source>
        <dbReference type="EMBL" id="HDP77284.1"/>
    </source>
</evidence>
<protein>
    <recommendedName>
        <fullName evidence="7 8">Glutamine-dependent NAD(+) synthetase</fullName>
        <ecNumber evidence="7 8">6.3.5.1</ecNumber>
    </recommendedName>
    <alternativeName>
        <fullName evidence="7 8">NAD(+) synthase [glutamine-hydrolyzing]</fullName>
    </alternativeName>
</protein>
<dbReference type="UniPathway" id="UPA00253">
    <property type="reaction ID" value="UER00334"/>
</dbReference>
<dbReference type="Pfam" id="PF02540">
    <property type="entry name" value="NAD_synthase"/>
    <property type="match status" value="1"/>
</dbReference>
<evidence type="ECO:0000256" key="6">
    <source>
        <dbReference type="ARBA" id="ARBA00023027"/>
    </source>
</evidence>
<organism evidence="11">
    <name type="scientific">Mesotoga infera</name>
    <dbReference type="NCBI Taxonomy" id="1236046"/>
    <lineage>
        <taxon>Bacteria</taxon>
        <taxon>Thermotogati</taxon>
        <taxon>Thermotogota</taxon>
        <taxon>Thermotogae</taxon>
        <taxon>Kosmotogales</taxon>
        <taxon>Kosmotogaceae</taxon>
        <taxon>Mesotoga</taxon>
    </lineage>
</organism>
<dbReference type="SUPFAM" id="SSF56317">
    <property type="entry name" value="Carbon-nitrogen hydrolase"/>
    <property type="match status" value="1"/>
</dbReference>
<evidence type="ECO:0000256" key="3">
    <source>
        <dbReference type="ARBA" id="ARBA00022598"/>
    </source>
</evidence>
<dbReference type="GO" id="GO:0005737">
    <property type="term" value="C:cytoplasm"/>
    <property type="evidence" value="ECO:0007669"/>
    <property type="project" value="InterPro"/>
</dbReference>
<feature type="active site" description="For glutaminase activity" evidence="7">
    <location>
        <position position="111"/>
    </location>
</feature>
<dbReference type="InterPro" id="IPR003694">
    <property type="entry name" value="NAD_synthase"/>
</dbReference>
<dbReference type="Proteomes" id="UP000886198">
    <property type="component" value="Unassembled WGS sequence"/>
</dbReference>
<dbReference type="AlphaFoldDB" id="A0A7C1GZ90"/>
<evidence type="ECO:0000256" key="9">
    <source>
        <dbReference type="RuleBase" id="RU003811"/>
    </source>
</evidence>
<keyword evidence="3 7" id="KW-0436">Ligase</keyword>
<proteinExistence type="inferred from homology"/>
<dbReference type="EC" id="6.3.5.1" evidence="7 8"/>
<evidence type="ECO:0000256" key="8">
    <source>
        <dbReference type="PIRNR" id="PIRNR006630"/>
    </source>
</evidence>
<feature type="active site" description="Proton acceptor; for glutaminase activity" evidence="7">
    <location>
        <position position="43"/>
    </location>
</feature>
<feature type="active site" description="Nucleophile; for glutaminase activity" evidence="7">
    <location>
        <position position="147"/>
    </location>
</feature>
<comment type="caution">
    <text evidence="7">Lacks conserved residue(s) required for the propagation of feature annotation.</text>
</comment>
<dbReference type="Gene3D" id="3.60.110.10">
    <property type="entry name" value="Carbon-nitrogen hydrolase"/>
    <property type="match status" value="1"/>
</dbReference>
<dbReference type="GO" id="GO:0008795">
    <property type="term" value="F:NAD+ synthase activity"/>
    <property type="evidence" value="ECO:0007669"/>
    <property type="project" value="UniProtKB-UniRule"/>
</dbReference>
<keyword evidence="4 7" id="KW-0547">Nucleotide-binding</keyword>
<feature type="binding site" evidence="7">
    <location>
        <position position="180"/>
    </location>
    <ligand>
        <name>L-glutamine</name>
        <dbReference type="ChEBI" id="CHEBI:58359"/>
    </ligand>
</feature>
<comment type="caution">
    <text evidence="11">The sequence shown here is derived from an EMBL/GenBank/DDBJ whole genome shotgun (WGS) entry which is preliminary data.</text>
</comment>
<comment type="similarity">
    <text evidence="9">Belongs to the NAD synthetase family.</text>
</comment>